<dbReference type="Gene3D" id="3.30.70.100">
    <property type="match status" value="2"/>
</dbReference>
<name>A0A3A2ZEC0_9EURO</name>
<dbReference type="Proteomes" id="UP000266188">
    <property type="component" value="Unassembled WGS sequence"/>
</dbReference>
<evidence type="ECO:0000313" key="1">
    <source>
        <dbReference type="EMBL" id="RJE20683.1"/>
    </source>
</evidence>
<keyword evidence="2" id="KW-1185">Reference proteome</keyword>
<gene>
    <name evidence="1" type="ORF">PHISCL_06982</name>
</gene>
<evidence type="ECO:0008006" key="3">
    <source>
        <dbReference type="Google" id="ProtNLM"/>
    </source>
</evidence>
<evidence type="ECO:0000313" key="2">
    <source>
        <dbReference type="Proteomes" id="UP000266188"/>
    </source>
</evidence>
<organism evidence="1 2">
    <name type="scientific">Aspergillus sclerotialis</name>
    <dbReference type="NCBI Taxonomy" id="2070753"/>
    <lineage>
        <taxon>Eukaryota</taxon>
        <taxon>Fungi</taxon>
        <taxon>Dikarya</taxon>
        <taxon>Ascomycota</taxon>
        <taxon>Pezizomycotina</taxon>
        <taxon>Eurotiomycetes</taxon>
        <taxon>Eurotiomycetidae</taxon>
        <taxon>Eurotiales</taxon>
        <taxon>Aspergillaceae</taxon>
        <taxon>Aspergillus</taxon>
        <taxon>Aspergillus subgen. Polypaecilum</taxon>
    </lineage>
</organism>
<accession>A0A3A2ZEC0</accession>
<protein>
    <recommendedName>
        <fullName evidence="3">ABM domain-containing protein</fullName>
    </recommendedName>
</protein>
<proteinExistence type="predicted"/>
<sequence length="233" mass="26570">MTTTAFPTQMIILPIKATASIENPSTKEGQIWSQILDILENWKGFRRLYWGRHVEEPGKTQVHIVRDSLHNHYTFLASQQWQSICNLVKPLCTETENGTKSVVDSIIVRHAMISDFTPSPKGLGKGAPVTGTAIYFATDPAKWEKVWALWTTIVPNVPGCLGCAGGWMVEPVEGREHCYIVWVGWQNIEMHDAYHHTKDFRRRGPILMEHNSGWREYGHVAFTHSRSRRVAHL</sequence>
<reference evidence="2" key="1">
    <citation type="submission" date="2017-02" db="EMBL/GenBank/DDBJ databases">
        <authorList>
            <person name="Tafer H."/>
            <person name="Lopandic K."/>
        </authorList>
    </citation>
    <scope>NUCLEOTIDE SEQUENCE [LARGE SCALE GENOMIC DNA]</scope>
    <source>
        <strain evidence="2">CBS 366.77</strain>
    </source>
</reference>
<dbReference type="OrthoDB" id="3830579at2759"/>
<dbReference type="EMBL" id="MVGC01000285">
    <property type="protein sequence ID" value="RJE20683.1"/>
    <property type="molecule type" value="Genomic_DNA"/>
</dbReference>
<dbReference type="AlphaFoldDB" id="A0A3A2ZEC0"/>
<comment type="caution">
    <text evidence="1">The sequence shown here is derived from an EMBL/GenBank/DDBJ whole genome shotgun (WGS) entry which is preliminary data.</text>
</comment>